<evidence type="ECO:0000256" key="1">
    <source>
        <dbReference type="SAM" id="MobiDB-lite"/>
    </source>
</evidence>
<evidence type="ECO:0000259" key="3">
    <source>
        <dbReference type="Pfam" id="PF08940"/>
    </source>
</evidence>
<dbReference type="InterPro" id="IPR029479">
    <property type="entry name" value="Nitroreductase"/>
</dbReference>
<comment type="caution">
    <text evidence="4">The sequence shown here is derived from an EMBL/GenBank/DDBJ whole genome shotgun (WGS) entry which is preliminary data.</text>
</comment>
<dbReference type="InterPro" id="IPR000415">
    <property type="entry name" value="Nitroreductase-like"/>
</dbReference>
<dbReference type="EMBL" id="LAKD02000027">
    <property type="protein sequence ID" value="OPF80974.1"/>
    <property type="molecule type" value="Genomic_DNA"/>
</dbReference>
<protein>
    <submittedName>
        <fullName evidence="4">Nitroreductase</fullName>
    </submittedName>
</protein>
<organism evidence="4 5">
    <name type="scientific">Streptomyces antioxidans</name>
    <dbReference type="NCBI Taxonomy" id="1507734"/>
    <lineage>
        <taxon>Bacteria</taxon>
        <taxon>Bacillati</taxon>
        <taxon>Actinomycetota</taxon>
        <taxon>Actinomycetes</taxon>
        <taxon>Kitasatosporales</taxon>
        <taxon>Streptomycetaceae</taxon>
        <taxon>Streptomyces</taxon>
    </lineage>
</organism>
<proteinExistence type="predicted"/>
<dbReference type="Pfam" id="PF00881">
    <property type="entry name" value="Nitroreductase"/>
    <property type="match status" value="1"/>
</dbReference>
<dbReference type="InterPro" id="IPR050627">
    <property type="entry name" value="Nitroreductase/BluB"/>
</dbReference>
<dbReference type="GO" id="GO:0016491">
    <property type="term" value="F:oxidoreductase activity"/>
    <property type="evidence" value="ECO:0007669"/>
    <property type="project" value="InterPro"/>
</dbReference>
<name>A0A1V4D7K9_9ACTN</name>
<evidence type="ECO:0000259" key="2">
    <source>
        <dbReference type="Pfam" id="PF00881"/>
    </source>
</evidence>
<accession>A0A1V4D7K9</accession>
<reference evidence="4" key="1">
    <citation type="submission" date="2016-12" db="EMBL/GenBank/DDBJ databases">
        <title>Genome sequence of Streptomyces antioxidans MUSC 164.</title>
        <authorList>
            <person name="Lee L.-H."/>
            <person name="Ser H.-L."/>
        </authorList>
    </citation>
    <scope>NUCLEOTIDE SEQUENCE [LARGE SCALE GENOMIC DNA]</scope>
    <source>
        <strain evidence="4">MUSC 164</strain>
    </source>
</reference>
<keyword evidence="5" id="KW-1185">Reference proteome</keyword>
<dbReference type="PANTHER" id="PTHR23026:SF123">
    <property type="entry name" value="NAD(P)H NITROREDUCTASE RV3131-RELATED"/>
    <property type="match status" value="1"/>
</dbReference>
<feature type="compositionally biased region" description="Basic and acidic residues" evidence="1">
    <location>
        <begin position="66"/>
        <end position="77"/>
    </location>
</feature>
<dbReference type="SUPFAM" id="SSF50118">
    <property type="entry name" value="Cell growth inhibitor/plasmid maintenance toxic component"/>
    <property type="match status" value="1"/>
</dbReference>
<dbReference type="Pfam" id="PF08940">
    <property type="entry name" value="DUF1918"/>
    <property type="match status" value="1"/>
</dbReference>
<evidence type="ECO:0000313" key="5">
    <source>
        <dbReference type="Proteomes" id="UP000033615"/>
    </source>
</evidence>
<dbReference type="SUPFAM" id="SSF55469">
    <property type="entry name" value="FMN-dependent nitroreductase-like"/>
    <property type="match status" value="2"/>
</dbReference>
<dbReference type="Gene3D" id="3.40.109.10">
    <property type="entry name" value="NADH Oxidase"/>
    <property type="match status" value="2"/>
</dbReference>
<dbReference type="NCBIfam" id="NF047509">
    <property type="entry name" value="Rv3131_FMN_oxido"/>
    <property type="match status" value="1"/>
</dbReference>
<gene>
    <name evidence="4" type="ORF">VT50_0210535</name>
</gene>
<dbReference type="PANTHER" id="PTHR23026">
    <property type="entry name" value="NADPH NITROREDUCTASE"/>
    <property type="match status" value="1"/>
</dbReference>
<dbReference type="AlphaFoldDB" id="A0A1V4D7K9"/>
<dbReference type="InterPro" id="IPR015035">
    <property type="entry name" value="DUF1918"/>
</dbReference>
<evidence type="ECO:0000313" key="4">
    <source>
        <dbReference type="EMBL" id="OPF80974.1"/>
    </source>
</evidence>
<dbReference type="Gene3D" id="2.30.30.440">
    <property type="entry name" value="Domain of unknown function DUF1918"/>
    <property type="match status" value="1"/>
</dbReference>
<feature type="region of interest" description="Disordered" evidence="1">
    <location>
        <begin position="55"/>
        <end position="94"/>
    </location>
</feature>
<dbReference type="Proteomes" id="UP000033615">
    <property type="component" value="Unassembled WGS sequence"/>
</dbReference>
<feature type="domain" description="DUF1918" evidence="3">
    <location>
        <begin position="3"/>
        <end position="60"/>
    </location>
</feature>
<feature type="domain" description="Nitroreductase" evidence="2">
    <location>
        <begin position="210"/>
        <end position="371"/>
    </location>
</feature>
<sequence length="420" mass="46043">MLMRAHVGDQLIVESPTTGATKRDGEIVGLHHDDGTPPYEVRWSDTDQVTLVFPGPDAHIHPIGNEPERQDEPERQGEGTGTGHRTTTAAHHGARSLSEAVVTALVEDATAAPSMHNAQPWRFQYFRRRRVFHLRADLRGALPHADPELRALHIGCGAALMNLRVAVAHEGWEAQTRPLPDPGDPMLLASVTLTRPLGDEADPAALYPAVRSRHTSRYPFTEREIPASVRTALVDAAHREDVSLSFVSGWHLQHVVDLALEAEARNLTDAGAAADLARYTRGEDDARSATEGVPEYAFGPRRRIGKAPVRDFAGGKTVPGRPTADFETAPHLVLLSTSRDRPVDWLHTGQAVERVLLSATLAGLSASFVTQALEWHDLRWPLRDPTSGMAYVQMVLRLGYGPRGTQTPRRPVQDVLDIEP</sequence>
<dbReference type="OrthoDB" id="8156917at2"/>